<keyword evidence="6 7" id="KW-0472">Membrane</keyword>
<dbReference type="Proteomes" id="UP001476247">
    <property type="component" value="Unassembled WGS sequence"/>
</dbReference>
<comment type="subcellular location">
    <subcellularLocation>
        <location evidence="1">Endomembrane system</location>
        <topology evidence="1">Multi-pass membrane protein</topology>
    </subcellularLocation>
    <subcellularLocation>
        <location evidence="2">Golgi apparatus membrane</location>
    </subcellularLocation>
</comment>
<evidence type="ECO:0000313" key="8">
    <source>
        <dbReference type="EMBL" id="GAA5804707.1"/>
    </source>
</evidence>
<feature type="transmembrane region" description="Helical" evidence="7">
    <location>
        <begin position="195"/>
        <end position="215"/>
    </location>
</feature>
<evidence type="ECO:0000256" key="2">
    <source>
        <dbReference type="ARBA" id="ARBA00004394"/>
    </source>
</evidence>
<feature type="transmembrane region" description="Helical" evidence="7">
    <location>
        <begin position="129"/>
        <end position="152"/>
    </location>
</feature>
<dbReference type="PANTHER" id="PTHR16133:SF0">
    <property type="entry name" value="ZINC_IRON REGULATED TRANSPORTER-RELATED PROTEIN 102B, ISOFORM E"/>
    <property type="match status" value="1"/>
</dbReference>
<name>A0ABP9YCM6_9FUNG</name>
<protein>
    <submittedName>
        <fullName evidence="8">Uncharacterized protein</fullName>
    </submittedName>
</protein>
<keyword evidence="5" id="KW-0333">Golgi apparatus</keyword>
<dbReference type="PANTHER" id="PTHR16133">
    <property type="entry name" value="SOLUTE CARRIER FAMILY 39 ZINC TRANSPORTER , MEMBER 9-RELATED"/>
    <property type="match status" value="1"/>
</dbReference>
<keyword evidence="9" id="KW-1185">Reference proteome</keyword>
<evidence type="ECO:0000256" key="4">
    <source>
        <dbReference type="ARBA" id="ARBA00022989"/>
    </source>
</evidence>
<dbReference type="InterPro" id="IPR045891">
    <property type="entry name" value="ZIP9"/>
</dbReference>
<organism evidence="8 9">
    <name type="scientific">Helicostylum pulchrum</name>
    <dbReference type="NCBI Taxonomy" id="562976"/>
    <lineage>
        <taxon>Eukaryota</taxon>
        <taxon>Fungi</taxon>
        <taxon>Fungi incertae sedis</taxon>
        <taxon>Mucoromycota</taxon>
        <taxon>Mucoromycotina</taxon>
        <taxon>Mucoromycetes</taxon>
        <taxon>Mucorales</taxon>
        <taxon>Mucorineae</taxon>
        <taxon>Mucoraceae</taxon>
        <taxon>Helicostylum</taxon>
    </lineage>
</organism>
<dbReference type="EMBL" id="BAABUJ010000037">
    <property type="protein sequence ID" value="GAA5804707.1"/>
    <property type="molecule type" value="Genomic_DNA"/>
</dbReference>
<sequence>MLVSSFLAGCIPLATKLSDSKLHYLTSVSVGLLISTSLVVIIPEGVETLYKQHLAQQSATNHTAVGISLLVGFALMFVIDQVSSMHVHHHGQSETTSKESNSVTIGLIVHAAADGIALGASVTDPQLSMVVFFAIMLHKAPSAFALTTVLLSEGVLSRSAVRQHLLLFSVAAPAGSISTYLLLQLFKEQFDALNLEYWTGVLLLFSGGTFLYVAMHSIQELPKHKNVCWYQLSAIVAGMAIPFLLNLNHSH</sequence>
<evidence type="ECO:0000313" key="9">
    <source>
        <dbReference type="Proteomes" id="UP001476247"/>
    </source>
</evidence>
<accession>A0ABP9YCM6</accession>
<feature type="transmembrane region" description="Helical" evidence="7">
    <location>
        <begin position="164"/>
        <end position="183"/>
    </location>
</feature>
<feature type="transmembrane region" description="Helical" evidence="7">
    <location>
        <begin position="62"/>
        <end position="82"/>
    </location>
</feature>
<keyword evidence="3 7" id="KW-0812">Transmembrane</keyword>
<evidence type="ECO:0000256" key="5">
    <source>
        <dbReference type="ARBA" id="ARBA00023034"/>
    </source>
</evidence>
<dbReference type="InterPro" id="IPR003689">
    <property type="entry name" value="ZIP"/>
</dbReference>
<keyword evidence="4 7" id="KW-1133">Transmembrane helix</keyword>
<reference evidence="8 9" key="1">
    <citation type="submission" date="2024-04" db="EMBL/GenBank/DDBJ databases">
        <title>genome sequences of Mucor flavus KT1a and Helicostylum pulchrum KT1b strains isolation_sourced from the surface of a dry-aged beef.</title>
        <authorList>
            <person name="Toyotome T."/>
            <person name="Hosono M."/>
            <person name="Torimaru M."/>
            <person name="Fukuda K."/>
            <person name="Mikami N."/>
        </authorList>
    </citation>
    <scope>NUCLEOTIDE SEQUENCE [LARGE SCALE GENOMIC DNA]</scope>
    <source>
        <strain evidence="8 9">KT1b</strain>
    </source>
</reference>
<evidence type="ECO:0000256" key="7">
    <source>
        <dbReference type="SAM" id="Phobius"/>
    </source>
</evidence>
<proteinExistence type="predicted"/>
<dbReference type="Pfam" id="PF02535">
    <property type="entry name" value="Zip"/>
    <property type="match status" value="2"/>
</dbReference>
<gene>
    <name evidence="8" type="ORF">HPULCUR_010210</name>
</gene>
<feature type="transmembrane region" description="Helical" evidence="7">
    <location>
        <begin position="22"/>
        <end position="42"/>
    </location>
</feature>
<feature type="transmembrane region" description="Helical" evidence="7">
    <location>
        <begin position="227"/>
        <end position="245"/>
    </location>
</feature>
<evidence type="ECO:0000256" key="6">
    <source>
        <dbReference type="ARBA" id="ARBA00023136"/>
    </source>
</evidence>
<evidence type="ECO:0000256" key="3">
    <source>
        <dbReference type="ARBA" id="ARBA00022692"/>
    </source>
</evidence>
<comment type="caution">
    <text evidence="8">The sequence shown here is derived from an EMBL/GenBank/DDBJ whole genome shotgun (WGS) entry which is preliminary data.</text>
</comment>
<evidence type="ECO:0000256" key="1">
    <source>
        <dbReference type="ARBA" id="ARBA00004127"/>
    </source>
</evidence>